<sequence length="734" mass="82361">MAVFDNLMRRVGYVRAAAPAQAKRPPWLIATAEASHYNIPSGELWGAQAELYQRLSWIYIAVTHVADMVAKTRLTVRKRVGEDVEEIANHPFEMLMERPNPDDSKYELLVATVAYRALTGNSYWHLNRASANVPPQELYVIPTPNIVPVSEGQLIVDHYDYDPGGAVKIPLKPYEVMHCKQFHPRSPFIGMSPIEPLATVASGDMQQQKWNSNFFGKNNAKPSGILSFSNRFNDEAWEEMKEQIRSEYGGTNRSLMLLHGVGDKSVAWTQTSINHKDMDFLASRKFTKEEIFAVYAPGLAAILDPNATEANANAGERTFRNHCWSVMEALSQSITNKILPAYGPDLVAQFEDIRITDRQLELAEIAEYSRTHTVNEVRRKYYEDEGLEDDRGKLFVAEIGPGSLTLLAPPPEPELSPMPGEDLVPELAEQEPPEEPSGAIPDIEGMRKAELGKWKRYAVKRSGEKASEFNPEHLPSDVVAVIHDRLVLAQSPEEVKAAFSGPFLIKASRRDRRGLVDPNSDAKDAAERRLQRLLRERLDGQLNEVMDALGDPPDIWRLGPAFWETQTGLLLAPVRGVLESMARDSAERLMVKQAVGVSWDLVAERAADWARKYGFDLVKGITDTTAKMTGKYVARYIEEQGQTIGDLQAALTPWFGPVRAEKISVTEVTRAFAQGELDVVQAAKDAGMEMRQIFHTERDDLVCIVCEPLDNQETDEIPPLHPLCRCWLSHEWVK</sequence>
<accession>A0A6M3JC47</accession>
<proteinExistence type="predicted"/>
<evidence type="ECO:0000313" key="2">
    <source>
        <dbReference type="EMBL" id="QJA66537.1"/>
    </source>
</evidence>
<protein>
    <submittedName>
        <fullName evidence="2">Putative portal protein</fullName>
    </submittedName>
</protein>
<evidence type="ECO:0000256" key="1">
    <source>
        <dbReference type="SAM" id="MobiDB-lite"/>
    </source>
</evidence>
<dbReference type="AlphaFoldDB" id="A0A6M3JC47"/>
<dbReference type="InterPro" id="IPR006944">
    <property type="entry name" value="Phage/GTA_portal"/>
</dbReference>
<dbReference type="EMBL" id="MT141556">
    <property type="protein sequence ID" value="QJA66537.1"/>
    <property type="molecule type" value="Genomic_DNA"/>
</dbReference>
<feature type="region of interest" description="Disordered" evidence="1">
    <location>
        <begin position="409"/>
        <end position="444"/>
    </location>
</feature>
<name>A0A6M3JC47_9ZZZZ</name>
<feature type="compositionally biased region" description="Low complexity" evidence="1">
    <location>
        <begin position="417"/>
        <end position="427"/>
    </location>
</feature>
<reference evidence="2" key="1">
    <citation type="submission" date="2020-03" db="EMBL/GenBank/DDBJ databases">
        <title>The deep terrestrial virosphere.</title>
        <authorList>
            <person name="Holmfeldt K."/>
            <person name="Nilsson E."/>
            <person name="Simone D."/>
            <person name="Lopez-Fernandez M."/>
            <person name="Wu X."/>
            <person name="de Brujin I."/>
            <person name="Lundin D."/>
            <person name="Andersson A."/>
            <person name="Bertilsson S."/>
            <person name="Dopson M."/>
        </authorList>
    </citation>
    <scope>NUCLEOTIDE SEQUENCE</scope>
    <source>
        <strain evidence="3">MM415A00199</strain>
        <strain evidence="2">MM415B00346</strain>
    </source>
</reference>
<evidence type="ECO:0000313" key="3">
    <source>
        <dbReference type="EMBL" id="QJA84357.1"/>
    </source>
</evidence>
<gene>
    <name evidence="3" type="ORF">MM415A00199_0014</name>
    <name evidence="2" type="ORF">MM415B00346_0047</name>
</gene>
<dbReference type="Pfam" id="PF04860">
    <property type="entry name" value="Phage_portal"/>
    <property type="match status" value="1"/>
</dbReference>
<organism evidence="2">
    <name type="scientific">viral metagenome</name>
    <dbReference type="NCBI Taxonomy" id="1070528"/>
    <lineage>
        <taxon>unclassified sequences</taxon>
        <taxon>metagenomes</taxon>
        <taxon>organismal metagenomes</taxon>
    </lineage>
</organism>
<dbReference type="EMBL" id="MT142528">
    <property type="protein sequence ID" value="QJA84357.1"/>
    <property type="molecule type" value="Genomic_DNA"/>
</dbReference>